<dbReference type="CDD" id="cd12215">
    <property type="entry name" value="ChiC_BD"/>
    <property type="match status" value="1"/>
</dbReference>
<dbReference type="SUPFAM" id="SSF51445">
    <property type="entry name" value="(Trans)glycosidases"/>
    <property type="match status" value="1"/>
</dbReference>
<keyword evidence="6" id="KW-0119">Carbohydrate metabolism</keyword>
<dbReference type="CDD" id="cd12214">
    <property type="entry name" value="ChiA1_BD"/>
    <property type="match status" value="1"/>
</dbReference>
<comment type="caution">
    <text evidence="12">The sequence shown here is derived from an EMBL/GenBank/DDBJ whole genome shotgun (WGS) entry which is preliminary data.</text>
</comment>
<dbReference type="InterPro" id="IPR011583">
    <property type="entry name" value="Chitinase_II/V-like_cat"/>
</dbReference>
<dbReference type="Gene3D" id="3.10.50.10">
    <property type="match status" value="1"/>
</dbReference>
<dbReference type="Gene3D" id="3.20.20.80">
    <property type="entry name" value="Glycosidases"/>
    <property type="match status" value="1"/>
</dbReference>
<evidence type="ECO:0000256" key="2">
    <source>
        <dbReference type="ARBA" id="ARBA00009121"/>
    </source>
</evidence>
<feature type="domain" description="GH18" evidence="11">
    <location>
        <begin position="44"/>
        <end position="453"/>
    </location>
</feature>
<evidence type="ECO:0000256" key="5">
    <source>
        <dbReference type="ARBA" id="ARBA00023024"/>
    </source>
</evidence>
<dbReference type="SUPFAM" id="SSF49265">
    <property type="entry name" value="Fibronectin type III"/>
    <property type="match status" value="2"/>
</dbReference>
<dbReference type="Gene3D" id="2.10.10.20">
    <property type="entry name" value="Carbohydrate-binding module superfamily 5/12"/>
    <property type="match status" value="2"/>
</dbReference>
<dbReference type="Pfam" id="PF00041">
    <property type="entry name" value="fn3"/>
    <property type="match status" value="3"/>
</dbReference>
<evidence type="ECO:0000256" key="4">
    <source>
        <dbReference type="ARBA" id="ARBA00022801"/>
    </source>
</evidence>
<dbReference type="PANTHER" id="PTHR11177">
    <property type="entry name" value="CHITINASE"/>
    <property type="match status" value="1"/>
</dbReference>
<dbReference type="GO" id="GO:0030246">
    <property type="term" value="F:carbohydrate binding"/>
    <property type="evidence" value="ECO:0007669"/>
    <property type="project" value="InterPro"/>
</dbReference>
<dbReference type="EMBL" id="BMHY01000002">
    <property type="protein sequence ID" value="GGG62201.1"/>
    <property type="molecule type" value="Genomic_DNA"/>
</dbReference>
<dbReference type="PROSITE" id="PS51910">
    <property type="entry name" value="GH18_2"/>
    <property type="match status" value="1"/>
</dbReference>
<dbReference type="InterPro" id="IPR036573">
    <property type="entry name" value="CBM_sf_5/12"/>
</dbReference>
<dbReference type="GO" id="GO:0008843">
    <property type="term" value="F:endochitinase activity"/>
    <property type="evidence" value="ECO:0007669"/>
    <property type="project" value="UniProtKB-EC"/>
</dbReference>
<keyword evidence="7 9" id="KW-0326">Glycosidase</keyword>
<proteinExistence type="inferred from homology"/>
<feature type="domain" description="Fibronectin type-III" evidence="10">
    <location>
        <begin position="557"/>
        <end position="642"/>
    </location>
</feature>
<evidence type="ECO:0000259" key="11">
    <source>
        <dbReference type="PROSITE" id="PS51910"/>
    </source>
</evidence>
<dbReference type="SUPFAM" id="SSF51055">
    <property type="entry name" value="Carbohydrate binding domain"/>
    <property type="match status" value="2"/>
</dbReference>
<dbReference type="EC" id="3.2.1.14" evidence="3"/>
<gene>
    <name evidence="12" type="ORF">GCM10010918_14850</name>
</gene>
<dbReference type="Proteomes" id="UP000600247">
    <property type="component" value="Unassembled WGS sequence"/>
</dbReference>
<dbReference type="CDD" id="cd06548">
    <property type="entry name" value="GH18_chitinase"/>
    <property type="match status" value="1"/>
</dbReference>
<dbReference type="InterPro" id="IPR001223">
    <property type="entry name" value="Glyco_hydro18_cat"/>
</dbReference>
<dbReference type="GO" id="GO:0005576">
    <property type="term" value="C:extracellular region"/>
    <property type="evidence" value="ECO:0007669"/>
    <property type="project" value="InterPro"/>
</dbReference>
<protein>
    <recommendedName>
        <fullName evidence="3">chitinase</fullName>
        <ecNumber evidence="3">3.2.1.14</ecNumber>
    </recommendedName>
</protein>
<organism evidence="12 13">
    <name type="scientific">Paenibacillus radicis</name>
    <name type="common">ex Gao et al. 2016</name>
    <dbReference type="NCBI Taxonomy" id="1737354"/>
    <lineage>
        <taxon>Bacteria</taxon>
        <taxon>Bacillati</taxon>
        <taxon>Bacillota</taxon>
        <taxon>Bacilli</taxon>
        <taxon>Bacillales</taxon>
        <taxon>Paenibacillaceae</taxon>
        <taxon>Paenibacillus</taxon>
    </lineage>
</organism>
<dbReference type="PROSITE" id="PS01095">
    <property type="entry name" value="GH18_1"/>
    <property type="match status" value="1"/>
</dbReference>
<dbReference type="PROSITE" id="PS50853">
    <property type="entry name" value="FN3"/>
    <property type="match status" value="3"/>
</dbReference>
<dbReference type="SMART" id="SM00495">
    <property type="entry name" value="ChtBD3"/>
    <property type="match status" value="2"/>
</dbReference>
<keyword evidence="4 9" id="KW-0378">Hydrolase</keyword>
<keyword evidence="13" id="KW-1185">Reference proteome</keyword>
<keyword evidence="8" id="KW-0624">Polysaccharide degradation</keyword>
<dbReference type="PANTHER" id="PTHR11177:SF317">
    <property type="entry name" value="CHITINASE 12-RELATED"/>
    <property type="match status" value="1"/>
</dbReference>
<dbReference type="Gene3D" id="2.60.40.10">
    <property type="entry name" value="Immunoglobulins"/>
    <property type="match status" value="3"/>
</dbReference>
<evidence type="ECO:0000256" key="3">
    <source>
        <dbReference type="ARBA" id="ARBA00012729"/>
    </source>
</evidence>
<evidence type="ECO:0000256" key="7">
    <source>
        <dbReference type="ARBA" id="ARBA00023295"/>
    </source>
</evidence>
<evidence type="ECO:0000313" key="13">
    <source>
        <dbReference type="Proteomes" id="UP000600247"/>
    </source>
</evidence>
<dbReference type="InterPro" id="IPR017853">
    <property type="entry name" value="GH"/>
</dbReference>
<dbReference type="SMART" id="SM00060">
    <property type="entry name" value="FN3"/>
    <property type="match status" value="3"/>
</dbReference>
<evidence type="ECO:0000313" key="12">
    <source>
        <dbReference type="EMBL" id="GGG62201.1"/>
    </source>
</evidence>
<dbReference type="Pfam" id="PF00704">
    <property type="entry name" value="Glyco_hydro_18"/>
    <property type="match status" value="1"/>
</dbReference>
<dbReference type="InterPro" id="IPR013783">
    <property type="entry name" value="Ig-like_fold"/>
</dbReference>
<dbReference type="GO" id="GO:0000272">
    <property type="term" value="P:polysaccharide catabolic process"/>
    <property type="evidence" value="ECO:0007669"/>
    <property type="project" value="UniProtKB-KW"/>
</dbReference>
<dbReference type="GO" id="GO:0008061">
    <property type="term" value="F:chitin binding"/>
    <property type="evidence" value="ECO:0007669"/>
    <property type="project" value="InterPro"/>
</dbReference>
<dbReference type="AlphaFoldDB" id="A0A917GZ77"/>
<dbReference type="FunFam" id="3.20.20.80:FF:000153">
    <property type="entry name" value="Chitinase A1"/>
    <property type="match status" value="1"/>
</dbReference>
<dbReference type="InterPro" id="IPR003610">
    <property type="entry name" value="CBM5/12"/>
</dbReference>
<reference evidence="12 13" key="1">
    <citation type="journal article" date="2014" name="Int. J. Syst. Evol. Microbiol.">
        <title>Complete genome sequence of Corynebacterium casei LMG S-19264T (=DSM 44701T), isolated from a smear-ripened cheese.</title>
        <authorList>
            <consortium name="US DOE Joint Genome Institute (JGI-PGF)"/>
            <person name="Walter F."/>
            <person name="Albersmeier A."/>
            <person name="Kalinowski J."/>
            <person name="Ruckert C."/>
        </authorList>
    </citation>
    <scope>NUCLEOTIDE SEQUENCE [LARGE SCALE GENOMIC DNA]</scope>
    <source>
        <strain evidence="12 13">CGMCC 1.15286</strain>
    </source>
</reference>
<dbReference type="CDD" id="cd00063">
    <property type="entry name" value="FN3"/>
    <property type="match status" value="3"/>
</dbReference>
<accession>A0A917GZ77</accession>
<keyword evidence="5" id="KW-0146">Chitin degradation</keyword>
<comment type="catalytic activity">
    <reaction evidence="1">
        <text>Random endo-hydrolysis of N-acetyl-beta-D-glucosaminide (1-&gt;4)-beta-linkages in chitin and chitodextrins.</text>
        <dbReference type="EC" id="3.2.1.14"/>
    </reaction>
</comment>
<dbReference type="Pfam" id="PF02839">
    <property type="entry name" value="CBM_5_12"/>
    <property type="match status" value="2"/>
</dbReference>
<feature type="domain" description="Fibronectin type-III" evidence="10">
    <location>
        <begin position="714"/>
        <end position="799"/>
    </location>
</feature>
<dbReference type="InterPro" id="IPR029070">
    <property type="entry name" value="Chitinase_insertion_sf"/>
</dbReference>
<dbReference type="InterPro" id="IPR003961">
    <property type="entry name" value="FN3_dom"/>
</dbReference>
<feature type="domain" description="Fibronectin type-III" evidence="10">
    <location>
        <begin position="464"/>
        <end position="549"/>
    </location>
</feature>
<dbReference type="InterPro" id="IPR050314">
    <property type="entry name" value="Glycosyl_Hydrlase_18"/>
</dbReference>
<dbReference type="SUPFAM" id="SSF54556">
    <property type="entry name" value="Chitinase insertion domain"/>
    <property type="match status" value="1"/>
</dbReference>
<evidence type="ECO:0000256" key="1">
    <source>
        <dbReference type="ARBA" id="ARBA00000822"/>
    </source>
</evidence>
<sequence length="852" mass="88460">MKTGGLYVMRRMVLFAILLALALSIAPIPGIGASKAEAADASSYKIIGYYPAWGAYGRNYQVWDMDASKVTHINYAFADICWNGIHGNSSPSSPNPQTWTCQDENGVINAPNGTIVMGDPFIDAQKTNPGDNWNDPLRGNFKQLIKLKAANPQLKTIISVGGWSWSNRFSDVAASDATREVFANSAVDFLRKYQFDGVDLDWEYPVSGGLDGNSVRPQDKQNYTLLLKAIRAKLDAAGTQDGKSYLLTIASGASQSFVSNTELSEIAKTVDWINIMTYDFNGGWQTISGHNAPLYNDPAAAAAGVPNAAVYNVEAGVNGHLNAGVPPSKLVMGTPFYGRGWQGCQAAGNGQYKNCTGPASVGTFEAGSFDYSDLAANYINKNGYTRYWNNVAKVPYLYNPSNGLFISYDDVESFGHKTDFIKSKGLGGAMFWEFSGDRQSVLLAKLKFDLQGPAAPPDTIAPSAPSGLNAVNVTSTSITLNWTASTDNVGVKSYTVSYGSGTVSSTGTSATINGLTPNTEYTITITATDAAGNISAPSAALKVKTTAPVVDTTPPSVPAGLTASGVDATSITLNWTASTDNVGVTGYTVSYGAGSTVQATGTSATISGLTADTQYTFTVRASDAAGNVSAASAALTVKTAAVPACTATPWTATGVFPGGQRASYNGQLYEAKWWTQGDRPDLSGDWGVWKHVGVCGSSGGGGGGGTADTSAPSVPAGLQATAVTTSSITLNWNASTDNVGVTGYTVFYGNGQSVAATGTTAVVNGLTPNTSYTFTVTAKDAAGNVSAASSALSATTAADSNSGTVAAWAAGKAYKQGDVVSYGGKTYTCLQAHTSIVSWEPANAPALWQLKP</sequence>
<name>A0A917GZ77_9BACL</name>
<comment type="similarity">
    <text evidence="2">Belongs to the glycosyl hydrolase 18 family. Chitinase class II subfamily.</text>
</comment>
<evidence type="ECO:0000256" key="9">
    <source>
        <dbReference type="RuleBase" id="RU000489"/>
    </source>
</evidence>
<evidence type="ECO:0000256" key="6">
    <source>
        <dbReference type="ARBA" id="ARBA00023277"/>
    </source>
</evidence>
<dbReference type="InterPro" id="IPR036116">
    <property type="entry name" value="FN3_sf"/>
</dbReference>
<evidence type="ECO:0000256" key="8">
    <source>
        <dbReference type="ARBA" id="ARBA00023326"/>
    </source>
</evidence>
<dbReference type="PRINTS" id="PR00014">
    <property type="entry name" value="FNTYPEIII"/>
</dbReference>
<evidence type="ECO:0000259" key="10">
    <source>
        <dbReference type="PROSITE" id="PS50853"/>
    </source>
</evidence>
<dbReference type="InterPro" id="IPR001579">
    <property type="entry name" value="Glyco_hydro_18_chit_AS"/>
</dbReference>
<dbReference type="SMART" id="SM00636">
    <property type="entry name" value="Glyco_18"/>
    <property type="match status" value="1"/>
</dbReference>
<dbReference type="GO" id="GO:0006032">
    <property type="term" value="P:chitin catabolic process"/>
    <property type="evidence" value="ECO:0007669"/>
    <property type="project" value="UniProtKB-KW"/>
</dbReference>